<feature type="binding site" evidence="7">
    <location>
        <position position="171"/>
    </location>
    <ligand>
        <name>L-aspartate</name>
        <dbReference type="ChEBI" id="CHEBI:29991"/>
    </ligand>
</feature>
<keyword evidence="5 7" id="KW-0648">Protein biosynthesis</keyword>
<feature type="binding site" evidence="7">
    <location>
        <position position="488"/>
    </location>
    <ligand>
        <name>L-aspartate</name>
        <dbReference type="ChEBI" id="CHEBI:29991"/>
    </ligand>
</feature>
<dbReference type="Gene3D" id="3.30.1360.30">
    <property type="entry name" value="GAD-like domain"/>
    <property type="match status" value="1"/>
</dbReference>
<dbReference type="InterPro" id="IPR047089">
    <property type="entry name" value="Asp-tRNA-ligase_1_N"/>
</dbReference>
<dbReference type="SUPFAM" id="SSF50249">
    <property type="entry name" value="Nucleic acid-binding proteins"/>
    <property type="match status" value="1"/>
</dbReference>
<dbReference type="GO" id="GO:0050560">
    <property type="term" value="F:aspartate-tRNA(Asn) ligase activity"/>
    <property type="evidence" value="ECO:0007669"/>
    <property type="project" value="UniProtKB-EC"/>
</dbReference>
<dbReference type="GO" id="GO:0005524">
    <property type="term" value="F:ATP binding"/>
    <property type="evidence" value="ECO:0007669"/>
    <property type="project" value="UniProtKB-UniRule"/>
</dbReference>
<dbReference type="SUPFAM" id="SSF55681">
    <property type="entry name" value="Class II aaRS and biotin synthetases"/>
    <property type="match status" value="1"/>
</dbReference>
<feature type="binding site" evidence="7">
    <location>
        <begin position="217"/>
        <end position="219"/>
    </location>
    <ligand>
        <name>ATP</name>
        <dbReference type="ChEBI" id="CHEBI:30616"/>
    </ligand>
</feature>
<dbReference type="Pfam" id="PF02938">
    <property type="entry name" value="GAD"/>
    <property type="match status" value="1"/>
</dbReference>
<keyword evidence="2 7" id="KW-0436">Ligase</keyword>
<evidence type="ECO:0000259" key="8">
    <source>
        <dbReference type="PROSITE" id="PS50862"/>
    </source>
</evidence>
<keyword evidence="6 7" id="KW-0030">Aminoacyl-tRNA synthetase</keyword>
<dbReference type="InterPro" id="IPR004364">
    <property type="entry name" value="Aa-tRNA-synt_II"/>
</dbReference>
<comment type="subunit">
    <text evidence="7">Homodimer.</text>
</comment>
<evidence type="ECO:0000256" key="7">
    <source>
        <dbReference type="HAMAP-Rule" id="MF_00044"/>
    </source>
</evidence>
<reference evidence="10" key="1">
    <citation type="submission" date="2017-08" db="EMBL/GenBank/DDBJ databases">
        <title>Draft genome sequence of Lactococcus sp. strain Rs-Y01, isolated from the gut of the lower termite Reticulitermes speratus.</title>
        <authorList>
            <person name="Ohkuma M."/>
            <person name="Yuki M."/>
        </authorList>
    </citation>
    <scope>NUCLEOTIDE SEQUENCE [LARGE SCALE GENOMIC DNA]</scope>
    <source>
        <strain evidence="10">Rs-Y01</strain>
    </source>
</reference>
<dbReference type="CDD" id="cd04317">
    <property type="entry name" value="EcAspRS_like_N"/>
    <property type="match status" value="1"/>
</dbReference>
<evidence type="ECO:0000256" key="6">
    <source>
        <dbReference type="ARBA" id="ARBA00023146"/>
    </source>
</evidence>
<feature type="binding site" evidence="7">
    <location>
        <position position="217"/>
    </location>
    <ligand>
        <name>L-aspartate</name>
        <dbReference type="ChEBI" id="CHEBI:29991"/>
    </ligand>
</feature>
<dbReference type="InterPro" id="IPR004524">
    <property type="entry name" value="Asp-tRNA-ligase_1"/>
</dbReference>
<gene>
    <name evidence="7" type="primary">aspS</name>
    <name evidence="9" type="ORF">RsY01_1904</name>
</gene>
<dbReference type="NCBIfam" id="NF001750">
    <property type="entry name" value="PRK00476.1"/>
    <property type="match status" value="1"/>
</dbReference>
<dbReference type="PRINTS" id="PR01042">
    <property type="entry name" value="TRNASYNTHASP"/>
</dbReference>
<dbReference type="InterPro" id="IPR004365">
    <property type="entry name" value="NA-bd_OB_tRNA"/>
</dbReference>
<feature type="site" description="Important for tRNA non-discrimination" evidence="7">
    <location>
        <position position="79"/>
    </location>
</feature>
<comment type="function">
    <text evidence="7">Aspartyl-tRNA synthetase with relaxed tRNA specificity since it is able to aspartylate not only its cognate tRNA(Asp) but also tRNA(Asn). Reaction proceeds in two steps: L-aspartate is first activated by ATP to form Asp-AMP and then transferred to the acceptor end of tRNA(Asp/Asn).</text>
</comment>
<keyword evidence="4 7" id="KW-0067">ATP-binding</keyword>
<dbReference type="OrthoDB" id="9802326at2"/>
<dbReference type="SUPFAM" id="SSF55261">
    <property type="entry name" value="GAD domain-like"/>
    <property type="match status" value="1"/>
</dbReference>
<feature type="domain" description="Aminoacyl-transfer RNA synthetases class-II family profile" evidence="8">
    <location>
        <begin position="138"/>
        <end position="554"/>
    </location>
</feature>
<sequence length="587" mass="65821">MRTKTIETISKQGETVTVKGWVNSRRDHGGVIFIDLRDFSGLLQVVIQPEKVANFSAAEHLRDEYAISVTGMIRPRGEGLANPNLATGEIELVADELAILNASQPLPISLNESNQSSEDLRLKYRYLDLRRPKMQETLKQRAKYLSFIRRFMEDQDFLEVQTPILANSSPEGARDFLIPSRIHAGKFYALPQAPQQFKQLLMVGGIDKYYQIAPCFRDEDPRADRLYGDFYQLDLERAFVEDGEEIRSEMEVLIQNLVKNFAGKELVSEDVPRIAYEDAMNIYGSDKPDLRFGMTLVDLDETLATTDFAVFKNAKKVKAICVKGAASLSRSQIDAFTEIAKKEGAGGLAYLTYVDGGIKSPIAKFLTEAELADITVKTGAEDGDIVFFGAGKPAIVNRVLGRMRNEFADFYDLKDKNKVALCWVVDFPFYEYDEQNRKVDFGHNPFSLPKGGVQTLEAAKSDADKLAIKADQYDMVMNGYEICSGAVRNYNPEVMYKAFEVIGYDKYFVEQKFGAMLEAFKFGAPPHAGCAFGLERIFMVLTGEENIREVVAFPKSAAGVDLMMDSPSDVDPKQLNELKLVLDIDFD</sequence>
<dbReference type="Proteomes" id="UP000218689">
    <property type="component" value="Unassembled WGS sequence"/>
</dbReference>
<dbReference type="GO" id="GO:0006422">
    <property type="term" value="P:aspartyl-tRNA aminoacylation"/>
    <property type="evidence" value="ECO:0007669"/>
    <property type="project" value="UniProtKB-UniRule"/>
</dbReference>
<name>A0A224X2B3_9LACT</name>
<dbReference type="InterPro" id="IPR004115">
    <property type="entry name" value="GAD-like_sf"/>
</dbReference>
<feature type="binding site" evidence="7">
    <location>
        <position position="443"/>
    </location>
    <ligand>
        <name>L-aspartate</name>
        <dbReference type="ChEBI" id="CHEBI:29991"/>
    </ligand>
</feature>
<proteinExistence type="inferred from homology"/>
<dbReference type="PANTHER" id="PTHR22594">
    <property type="entry name" value="ASPARTYL/LYSYL-TRNA SYNTHETASE"/>
    <property type="match status" value="1"/>
</dbReference>
<dbReference type="Pfam" id="PF01336">
    <property type="entry name" value="tRNA_anti-codon"/>
    <property type="match status" value="1"/>
</dbReference>
<comment type="similarity">
    <text evidence="1 7">Belongs to the class-II aminoacyl-tRNA synthetase family. Type 1 subfamily.</text>
</comment>
<protein>
    <recommendedName>
        <fullName evidence="7">Aspartate--tRNA(Asp/Asn) ligase</fullName>
        <ecNumber evidence="7">6.1.1.23</ecNumber>
    </recommendedName>
    <alternativeName>
        <fullName evidence="7">Aspartyl-tRNA synthetase</fullName>
        <shortName evidence="7">AspRS</shortName>
    </alternativeName>
    <alternativeName>
        <fullName evidence="7">Non-discriminating aspartyl-tRNA synthetase</fullName>
        <shortName evidence="7">ND-AspRS</shortName>
    </alternativeName>
</protein>
<dbReference type="GO" id="GO:0005737">
    <property type="term" value="C:cytoplasm"/>
    <property type="evidence" value="ECO:0007669"/>
    <property type="project" value="UniProtKB-SubCell"/>
</dbReference>
<evidence type="ECO:0000313" key="9">
    <source>
        <dbReference type="EMBL" id="GAX48288.1"/>
    </source>
</evidence>
<dbReference type="AlphaFoldDB" id="A0A224X2B3"/>
<accession>A0A224X2B3</accession>
<dbReference type="GO" id="GO:0140096">
    <property type="term" value="F:catalytic activity, acting on a protein"/>
    <property type="evidence" value="ECO:0007669"/>
    <property type="project" value="UniProtKB-ARBA"/>
</dbReference>
<organism evidence="9 10">
    <name type="scientific">Pseudolactococcus reticulitermitis</name>
    <dbReference type="NCBI Taxonomy" id="2025039"/>
    <lineage>
        <taxon>Bacteria</taxon>
        <taxon>Bacillati</taxon>
        <taxon>Bacillota</taxon>
        <taxon>Bacilli</taxon>
        <taxon>Lactobacillales</taxon>
        <taxon>Streptococcaceae</taxon>
        <taxon>Pseudolactococcus</taxon>
    </lineage>
</organism>
<dbReference type="InterPro" id="IPR045864">
    <property type="entry name" value="aa-tRNA-synth_II/BPL/LPL"/>
</dbReference>
<dbReference type="InterPro" id="IPR029351">
    <property type="entry name" value="GAD_dom"/>
</dbReference>
<dbReference type="PANTHER" id="PTHR22594:SF5">
    <property type="entry name" value="ASPARTATE--TRNA LIGASE, MITOCHONDRIAL"/>
    <property type="match status" value="1"/>
</dbReference>
<dbReference type="GO" id="GO:0004815">
    <property type="term" value="F:aspartate-tRNA ligase activity"/>
    <property type="evidence" value="ECO:0007669"/>
    <property type="project" value="UniProtKB-UniRule"/>
</dbReference>
<evidence type="ECO:0000256" key="3">
    <source>
        <dbReference type="ARBA" id="ARBA00022741"/>
    </source>
</evidence>
<dbReference type="EMBL" id="BEDT01000005">
    <property type="protein sequence ID" value="GAX48288.1"/>
    <property type="molecule type" value="Genomic_DNA"/>
</dbReference>
<feature type="site" description="Important for tRNA non-discrimination" evidence="7">
    <location>
        <position position="28"/>
    </location>
</feature>
<comment type="catalytic activity">
    <reaction evidence="7">
        <text>tRNA(Asx) + L-aspartate + ATP = L-aspartyl-tRNA(Asx) + AMP + diphosphate</text>
        <dbReference type="Rhea" id="RHEA:18349"/>
        <dbReference type="Rhea" id="RHEA-COMP:9710"/>
        <dbReference type="Rhea" id="RHEA-COMP:9711"/>
        <dbReference type="ChEBI" id="CHEBI:29991"/>
        <dbReference type="ChEBI" id="CHEBI:30616"/>
        <dbReference type="ChEBI" id="CHEBI:33019"/>
        <dbReference type="ChEBI" id="CHEBI:78442"/>
        <dbReference type="ChEBI" id="CHEBI:78516"/>
        <dbReference type="ChEBI" id="CHEBI:456215"/>
        <dbReference type="EC" id="6.1.1.23"/>
    </reaction>
</comment>
<comment type="caution">
    <text evidence="9">The sequence shown here is derived from an EMBL/GenBank/DDBJ whole genome shotgun (WGS) entry which is preliminary data.</text>
</comment>
<evidence type="ECO:0000256" key="1">
    <source>
        <dbReference type="ARBA" id="ARBA00006303"/>
    </source>
</evidence>
<evidence type="ECO:0000256" key="2">
    <source>
        <dbReference type="ARBA" id="ARBA00022598"/>
    </source>
</evidence>
<evidence type="ECO:0000256" key="5">
    <source>
        <dbReference type="ARBA" id="ARBA00022917"/>
    </source>
</evidence>
<feature type="region of interest" description="Aspartate" evidence="7">
    <location>
        <begin position="195"/>
        <end position="198"/>
    </location>
</feature>
<dbReference type="InterPro" id="IPR012340">
    <property type="entry name" value="NA-bd_OB-fold"/>
</dbReference>
<keyword evidence="7" id="KW-0963">Cytoplasm</keyword>
<dbReference type="InterPro" id="IPR002312">
    <property type="entry name" value="Asp/Asn-tRNA-synth_IIb"/>
</dbReference>
<dbReference type="HAMAP" id="MF_00044">
    <property type="entry name" value="Asp_tRNA_synth_type1"/>
    <property type="match status" value="1"/>
</dbReference>
<comment type="subcellular location">
    <subcellularLocation>
        <location evidence="7">Cytoplasm</location>
    </subcellularLocation>
</comment>
<dbReference type="PROSITE" id="PS50862">
    <property type="entry name" value="AA_TRNA_LIGASE_II"/>
    <property type="match status" value="1"/>
</dbReference>
<dbReference type="RefSeq" id="WP_094785301.1">
    <property type="nucleotide sequence ID" value="NZ_BEDT01000005.1"/>
</dbReference>
<feature type="binding site" evidence="7">
    <location>
        <position position="481"/>
    </location>
    <ligand>
        <name>ATP</name>
        <dbReference type="ChEBI" id="CHEBI:30616"/>
    </ligand>
</feature>
<dbReference type="GO" id="GO:0003676">
    <property type="term" value="F:nucleic acid binding"/>
    <property type="evidence" value="ECO:0007669"/>
    <property type="project" value="InterPro"/>
</dbReference>
<dbReference type="GO" id="GO:0016740">
    <property type="term" value="F:transferase activity"/>
    <property type="evidence" value="ECO:0007669"/>
    <property type="project" value="UniProtKB-ARBA"/>
</dbReference>
<feature type="binding site" evidence="7">
    <location>
        <begin position="533"/>
        <end position="536"/>
    </location>
    <ligand>
        <name>ATP</name>
        <dbReference type="ChEBI" id="CHEBI:30616"/>
    </ligand>
</feature>
<dbReference type="InterPro" id="IPR006195">
    <property type="entry name" value="aa-tRNA-synth_II"/>
</dbReference>
<keyword evidence="3 7" id="KW-0547">Nucleotide-binding</keyword>
<evidence type="ECO:0000256" key="4">
    <source>
        <dbReference type="ARBA" id="ARBA00022840"/>
    </source>
</evidence>
<dbReference type="Gene3D" id="3.30.930.10">
    <property type="entry name" value="Bira Bifunctional Protein, Domain 2"/>
    <property type="match status" value="1"/>
</dbReference>
<dbReference type="NCBIfam" id="TIGR00459">
    <property type="entry name" value="aspS_bact"/>
    <property type="match status" value="1"/>
</dbReference>
<dbReference type="Pfam" id="PF00152">
    <property type="entry name" value="tRNA-synt_2"/>
    <property type="match status" value="1"/>
</dbReference>
<comment type="caution">
    <text evidence="7">Lacks conserved residue(s) required for the propagation of feature annotation.</text>
</comment>
<dbReference type="EC" id="6.1.1.23" evidence="7"/>
<evidence type="ECO:0000313" key="10">
    <source>
        <dbReference type="Proteomes" id="UP000218689"/>
    </source>
</evidence>
<keyword evidence="10" id="KW-1185">Reference proteome</keyword>
<dbReference type="Gene3D" id="2.40.50.140">
    <property type="entry name" value="Nucleic acid-binding proteins"/>
    <property type="match status" value="1"/>
</dbReference>